<protein>
    <submittedName>
        <fullName evidence="3">Putative ubiquitin-associated domain-containing protein 1</fullName>
    </submittedName>
</protein>
<feature type="region of interest" description="Disordered" evidence="1">
    <location>
        <begin position="1"/>
        <end position="125"/>
    </location>
</feature>
<dbReference type="VEuPathDB" id="VectorBase:ADAC007493"/>
<proteinExistence type="predicted"/>
<feature type="region of interest" description="Disordered" evidence="1">
    <location>
        <begin position="363"/>
        <end position="406"/>
    </location>
</feature>
<dbReference type="VEuPathDB" id="VectorBase:ADAR2_006889"/>
<feature type="compositionally biased region" description="Polar residues" evidence="1">
    <location>
        <begin position="82"/>
        <end position="96"/>
    </location>
</feature>
<dbReference type="Pfam" id="PF00627">
    <property type="entry name" value="UBA"/>
    <property type="match status" value="1"/>
</dbReference>
<dbReference type="InterPro" id="IPR015940">
    <property type="entry name" value="UBA"/>
</dbReference>
<dbReference type="PANTHER" id="PTHR46738">
    <property type="entry name" value="UBIQUITIN-ASSOCIATED DOMAIN-CONTAINING PROTEIN 1"/>
    <property type="match status" value="1"/>
</dbReference>
<feature type="compositionally biased region" description="Polar residues" evidence="1">
    <location>
        <begin position="384"/>
        <end position="395"/>
    </location>
</feature>
<dbReference type="SUPFAM" id="SSF46934">
    <property type="entry name" value="UBA-like"/>
    <property type="match status" value="2"/>
</dbReference>
<dbReference type="InterPro" id="IPR052476">
    <property type="entry name" value="UBAC1"/>
</dbReference>
<dbReference type="Pfam" id="PF23326">
    <property type="entry name" value="UBL_UBAC1"/>
    <property type="match status" value="1"/>
</dbReference>
<evidence type="ECO:0000313" key="3">
    <source>
        <dbReference type="EMBL" id="MBW64687.1"/>
    </source>
</evidence>
<dbReference type="InterPro" id="IPR009060">
    <property type="entry name" value="UBA-like_sf"/>
</dbReference>
<dbReference type="SMART" id="SM00165">
    <property type="entry name" value="UBA"/>
    <property type="match status" value="2"/>
</dbReference>
<feature type="domain" description="UBA" evidence="2">
    <location>
        <begin position="295"/>
        <end position="340"/>
    </location>
</feature>
<name>A0A2M4CH67_ANODA</name>
<organism evidence="3">
    <name type="scientific">Anopheles darlingi</name>
    <name type="common">Mosquito</name>
    <dbReference type="NCBI Taxonomy" id="43151"/>
    <lineage>
        <taxon>Eukaryota</taxon>
        <taxon>Metazoa</taxon>
        <taxon>Ecdysozoa</taxon>
        <taxon>Arthropoda</taxon>
        <taxon>Hexapoda</taxon>
        <taxon>Insecta</taxon>
        <taxon>Pterygota</taxon>
        <taxon>Neoptera</taxon>
        <taxon>Endopterygota</taxon>
        <taxon>Diptera</taxon>
        <taxon>Nematocera</taxon>
        <taxon>Culicoidea</taxon>
        <taxon>Culicidae</taxon>
        <taxon>Anophelinae</taxon>
        <taxon>Anopheles</taxon>
    </lineage>
</organism>
<dbReference type="AlphaFoldDB" id="A0A2M4CH67"/>
<evidence type="ECO:0000259" key="2">
    <source>
        <dbReference type="PROSITE" id="PS50030"/>
    </source>
</evidence>
<feature type="compositionally biased region" description="Basic and acidic residues" evidence="1">
    <location>
        <begin position="1"/>
        <end position="14"/>
    </location>
</feature>
<dbReference type="Pfam" id="PF22562">
    <property type="entry name" value="UBA_7"/>
    <property type="match status" value="1"/>
</dbReference>
<accession>A0A2M4CH67</accession>
<feature type="compositionally biased region" description="Low complexity" evidence="1">
    <location>
        <begin position="26"/>
        <end position="64"/>
    </location>
</feature>
<dbReference type="GO" id="GO:0000151">
    <property type="term" value="C:ubiquitin ligase complex"/>
    <property type="evidence" value="ECO:0007669"/>
    <property type="project" value="TreeGrafter"/>
</dbReference>
<feature type="compositionally biased region" description="Polar residues" evidence="1">
    <location>
        <begin position="363"/>
        <end position="373"/>
    </location>
</feature>
<dbReference type="EMBL" id="GGFL01000509">
    <property type="protein sequence ID" value="MBW64687.1"/>
    <property type="molecule type" value="Transcribed_RNA"/>
</dbReference>
<dbReference type="PANTHER" id="PTHR46738:SF1">
    <property type="entry name" value="UBIQUITIN-ASSOCIATED DOMAIN-CONTAINING PROTEIN 1"/>
    <property type="match status" value="1"/>
</dbReference>
<dbReference type="Gene3D" id="1.10.8.10">
    <property type="entry name" value="DNA helicase RuvA subunit, C-terminal domain"/>
    <property type="match status" value="2"/>
</dbReference>
<dbReference type="PROSITE" id="PS50030">
    <property type="entry name" value="UBA"/>
    <property type="match status" value="2"/>
</dbReference>
<feature type="domain" description="UBA" evidence="2">
    <location>
        <begin position="430"/>
        <end position="470"/>
    </location>
</feature>
<evidence type="ECO:0000256" key="1">
    <source>
        <dbReference type="SAM" id="MobiDB-lite"/>
    </source>
</evidence>
<sequence length="571" mass="63643">MIPWMREKFAERRARWQQARKQPRTNNGDGNSSCSSASSVADVASTEPSSSGTASPTASPVHTTRQQRGHRQGQRGSRTHQLTSLVSQQPSNSGGSALSPWRSRKSRNGTDEEQNVQPGTEQKLSLKIISPRGGMVDIDVSRTLNGRQLKMHSLEKFASNAFTMPHFSSNLDELADRYRLIRAQNKLIFRDDDILLGADVRDYEEFLLVAKRIETPLIEEGLKGPSSAEILTATRHISLSRINQASVNFNFGMLQGDDLHQDLRRIIISLSKASAFVVGSGPCAEKLITLFQQRLINRKRHQISSIETLLEMGFSLDKINQALQITKNVFPAAIDWLIQHDSTAKLFNCDRSASPGASLFATASTIPNNSNTNNRRKASDADNDSGSLSTPSSTRESIDEIEEKDPFTRKQENVAKLLEIVRVYSEKSVEADPDLLLSISEMGFDESSVREALVATHNSKSAACEWLLGNRTKSMQGLKDEQAVESPILRVLMASPQVQISLGNPRMLIALISMLDNYSTMTMWFTDNDTSSVLGHILRTYHEEKHILAINQFNNAQQHQHQQRPSESIHR</sequence>
<reference evidence="3" key="1">
    <citation type="submission" date="2018-01" db="EMBL/GenBank/DDBJ databases">
        <title>An insight into the sialome of Amazonian anophelines.</title>
        <authorList>
            <person name="Ribeiro J.M."/>
            <person name="Scarpassa V."/>
            <person name="Calvo E."/>
        </authorList>
    </citation>
    <scope>NUCLEOTIDE SEQUENCE</scope>
</reference>
<dbReference type="InterPro" id="IPR057650">
    <property type="entry name" value="UBL_UBAC1"/>
</dbReference>